<dbReference type="Pfam" id="PF24178">
    <property type="entry name" value="Subterisin"/>
    <property type="match status" value="1"/>
</dbReference>
<dbReference type="RefSeq" id="WP_170170605.1">
    <property type="nucleotide sequence ID" value="NZ_JABEOU010000012.1"/>
</dbReference>
<sequence length="43" mass="4704">MEREHEQHDELIDLGAASTETKGRPGFQTELGVIAQPLGIEAE</sequence>
<dbReference type="AlphaFoldDB" id="A0A7Y2KN02"/>
<dbReference type="Proteomes" id="UP000550136">
    <property type="component" value="Unassembled WGS sequence"/>
</dbReference>
<gene>
    <name evidence="2" type="ORF">HKX06_03300</name>
</gene>
<reference evidence="2 3" key="1">
    <citation type="submission" date="2020-05" db="EMBL/GenBank/DDBJ databases">
        <title>Draft Genome Sequences of Sphingomonas sp. Isolated from the International Space Station.</title>
        <authorList>
            <person name="Bijlani S."/>
            <person name="Singh N.K."/>
            <person name="Mason C.E."/>
            <person name="Wang C.C."/>
            <person name="Venkateswaran K."/>
        </authorList>
    </citation>
    <scope>NUCLEOTIDE SEQUENCE [LARGE SCALE GENOMIC DNA]</scope>
    <source>
        <strain evidence="2 3">FKI-L5-BR-P1</strain>
    </source>
</reference>
<feature type="region of interest" description="Disordered" evidence="1">
    <location>
        <begin position="1"/>
        <end position="25"/>
    </location>
</feature>
<comment type="caution">
    <text evidence="2">The sequence shown here is derived from an EMBL/GenBank/DDBJ whole genome shotgun (WGS) entry which is preliminary data.</text>
</comment>
<organism evidence="2 3">
    <name type="scientific">Sphingomonas paucimobilis</name>
    <name type="common">Pseudomonas paucimobilis</name>
    <dbReference type="NCBI Taxonomy" id="13689"/>
    <lineage>
        <taxon>Bacteria</taxon>
        <taxon>Pseudomonadati</taxon>
        <taxon>Pseudomonadota</taxon>
        <taxon>Alphaproteobacteria</taxon>
        <taxon>Sphingomonadales</taxon>
        <taxon>Sphingomonadaceae</taxon>
        <taxon>Sphingomonas</taxon>
    </lineage>
</organism>
<feature type="compositionally biased region" description="Basic and acidic residues" evidence="1">
    <location>
        <begin position="1"/>
        <end position="11"/>
    </location>
</feature>
<protein>
    <submittedName>
        <fullName evidence="2">Benenodin family lasso peptide</fullName>
    </submittedName>
</protein>
<accession>A0A7Y2KN02</accession>
<name>A0A7Y2KN02_SPHPI</name>
<proteinExistence type="predicted"/>
<evidence type="ECO:0000313" key="2">
    <source>
        <dbReference type="EMBL" id="NNG56415.1"/>
    </source>
</evidence>
<dbReference type="EMBL" id="JABEOU010000012">
    <property type="protein sequence ID" value="NNG56415.1"/>
    <property type="molecule type" value="Genomic_DNA"/>
</dbReference>
<evidence type="ECO:0000256" key="1">
    <source>
        <dbReference type="SAM" id="MobiDB-lite"/>
    </source>
</evidence>
<evidence type="ECO:0000313" key="3">
    <source>
        <dbReference type="Proteomes" id="UP000550136"/>
    </source>
</evidence>
<dbReference type="NCBIfam" id="NF033522">
    <property type="entry name" value="lasso_benenodin"/>
    <property type="match status" value="1"/>
</dbReference>
<dbReference type="InterPro" id="IPR049805">
    <property type="entry name" value="Lasso_benenodin"/>
</dbReference>